<comment type="caution">
    <text evidence="7">The sequence shown here is derived from an EMBL/GenBank/DDBJ whole genome shotgun (WGS) entry which is preliminary data.</text>
</comment>
<comment type="catalytic activity">
    <reaction evidence="4 5">
        <text>[thioredoxin]-disulfide + L-methionine + H2O = L-methionine (S)-S-oxide + [thioredoxin]-dithiol</text>
        <dbReference type="Rhea" id="RHEA:19993"/>
        <dbReference type="Rhea" id="RHEA-COMP:10698"/>
        <dbReference type="Rhea" id="RHEA-COMP:10700"/>
        <dbReference type="ChEBI" id="CHEBI:15377"/>
        <dbReference type="ChEBI" id="CHEBI:29950"/>
        <dbReference type="ChEBI" id="CHEBI:50058"/>
        <dbReference type="ChEBI" id="CHEBI:57844"/>
        <dbReference type="ChEBI" id="CHEBI:58772"/>
        <dbReference type="EC" id="1.8.4.11"/>
    </reaction>
</comment>
<comment type="similarity">
    <text evidence="1 5">Belongs to the MsrA Met sulfoxide reductase family.</text>
</comment>
<name>A0A520MRS4_9GAMM</name>
<dbReference type="GO" id="GO:0033744">
    <property type="term" value="F:L-methionine:thioredoxin-disulfide S-oxidoreductase activity"/>
    <property type="evidence" value="ECO:0007669"/>
    <property type="project" value="RHEA"/>
</dbReference>
<accession>A0A520MRS4</accession>
<dbReference type="EC" id="1.8.4.11" evidence="5"/>
<dbReference type="HAMAP" id="MF_01401">
    <property type="entry name" value="MsrA"/>
    <property type="match status" value="1"/>
</dbReference>
<feature type="domain" description="Peptide methionine sulphoxide reductase MsrA" evidence="6">
    <location>
        <begin position="20"/>
        <end position="174"/>
    </location>
</feature>
<organism evidence="7 8">
    <name type="scientific">SAR86 cluster bacterium</name>
    <dbReference type="NCBI Taxonomy" id="2030880"/>
    <lineage>
        <taxon>Bacteria</taxon>
        <taxon>Pseudomonadati</taxon>
        <taxon>Pseudomonadota</taxon>
        <taxon>Gammaproteobacteria</taxon>
        <taxon>SAR86 cluster</taxon>
    </lineage>
</organism>
<evidence type="ECO:0000259" key="6">
    <source>
        <dbReference type="Pfam" id="PF01625"/>
    </source>
</evidence>
<evidence type="ECO:0000256" key="2">
    <source>
        <dbReference type="ARBA" id="ARBA00023002"/>
    </source>
</evidence>
<protein>
    <recommendedName>
        <fullName evidence="5">Peptide methionine sulfoxide reductase MsrA</fullName>
        <shortName evidence="5">Protein-methionine-S-oxide reductase</shortName>
        <ecNumber evidence="5">1.8.4.11</ecNumber>
    </recommendedName>
    <alternativeName>
        <fullName evidence="5">Peptide-methionine (S)-S-oxide reductase</fullName>
        <shortName evidence="5">Peptide Met(O) reductase</shortName>
    </alternativeName>
</protein>
<evidence type="ECO:0000256" key="3">
    <source>
        <dbReference type="ARBA" id="ARBA00047806"/>
    </source>
</evidence>
<dbReference type="EMBL" id="SHBL01000019">
    <property type="protein sequence ID" value="RZO23925.1"/>
    <property type="molecule type" value="Genomic_DNA"/>
</dbReference>
<comment type="function">
    <text evidence="5">Has an important function as a repair enzyme for proteins that have been inactivated by oxidation. Catalyzes the reversible oxidation-reduction of methionine sulfoxide in proteins to methionine.</text>
</comment>
<dbReference type="Pfam" id="PF01625">
    <property type="entry name" value="PMSR"/>
    <property type="match status" value="1"/>
</dbReference>
<dbReference type="InterPro" id="IPR050162">
    <property type="entry name" value="MsrA_MetSO_reductase"/>
</dbReference>
<keyword evidence="2 5" id="KW-0560">Oxidoreductase</keyword>
<evidence type="ECO:0000256" key="5">
    <source>
        <dbReference type="HAMAP-Rule" id="MF_01401"/>
    </source>
</evidence>
<evidence type="ECO:0000313" key="8">
    <source>
        <dbReference type="Proteomes" id="UP000320146"/>
    </source>
</evidence>
<dbReference type="GO" id="GO:0008113">
    <property type="term" value="F:peptide-methionine (S)-S-oxide reductase activity"/>
    <property type="evidence" value="ECO:0007669"/>
    <property type="project" value="UniProtKB-UniRule"/>
</dbReference>
<feature type="active site" evidence="5">
    <location>
        <position position="27"/>
    </location>
</feature>
<evidence type="ECO:0000256" key="4">
    <source>
        <dbReference type="ARBA" id="ARBA00048782"/>
    </source>
</evidence>
<reference evidence="7 8" key="1">
    <citation type="submission" date="2019-02" db="EMBL/GenBank/DDBJ databases">
        <title>Prokaryotic population dynamics and viral predation in marine succession experiment using metagenomics: the confinement effect.</title>
        <authorList>
            <person name="Haro-Moreno J.M."/>
            <person name="Rodriguez-Valera F."/>
            <person name="Lopez-Perez M."/>
        </authorList>
    </citation>
    <scope>NUCLEOTIDE SEQUENCE [LARGE SCALE GENOMIC DNA]</scope>
    <source>
        <strain evidence="7">MED-G166</strain>
    </source>
</reference>
<dbReference type="InterPro" id="IPR002569">
    <property type="entry name" value="Met_Sox_Rdtase_MsrA_dom"/>
</dbReference>
<dbReference type="GO" id="GO:0005737">
    <property type="term" value="C:cytoplasm"/>
    <property type="evidence" value="ECO:0007669"/>
    <property type="project" value="TreeGrafter"/>
</dbReference>
<evidence type="ECO:0000256" key="1">
    <source>
        <dbReference type="ARBA" id="ARBA00005591"/>
    </source>
</evidence>
<evidence type="ECO:0000313" key="7">
    <source>
        <dbReference type="EMBL" id="RZO23925.1"/>
    </source>
</evidence>
<sequence length="183" mass="21010">MKHFVNNRELFEHYPEGMSEIILGAGCFWGVERVFWKLNGVWVTYASYSGGRRHNPNYEQVCTGVTGHAETVNVIFDKNIIPLDKILKTFWECHDPTQGMRQGNDIGEQYRSVIYCKNDNDLKEAQTSMNNFSKILNQNGFSNITTEIQKDVMCFPAEQYHQQYLAKNPNGYCNIKGTGCAFT</sequence>
<dbReference type="NCBIfam" id="TIGR00401">
    <property type="entry name" value="msrA"/>
    <property type="match status" value="1"/>
</dbReference>
<dbReference type="Proteomes" id="UP000320146">
    <property type="component" value="Unassembled WGS sequence"/>
</dbReference>
<dbReference type="PANTHER" id="PTHR42799:SF2">
    <property type="entry name" value="MITOCHONDRIAL PEPTIDE METHIONINE SULFOXIDE REDUCTASE"/>
    <property type="match status" value="1"/>
</dbReference>
<dbReference type="PANTHER" id="PTHR42799">
    <property type="entry name" value="MITOCHONDRIAL PEPTIDE METHIONINE SULFOXIDE REDUCTASE"/>
    <property type="match status" value="1"/>
</dbReference>
<comment type="catalytic activity">
    <reaction evidence="3 5">
        <text>L-methionyl-[protein] + [thioredoxin]-disulfide + H2O = L-methionyl-(S)-S-oxide-[protein] + [thioredoxin]-dithiol</text>
        <dbReference type="Rhea" id="RHEA:14217"/>
        <dbReference type="Rhea" id="RHEA-COMP:10698"/>
        <dbReference type="Rhea" id="RHEA-COMP:10700"/>
        <dbReference type="Rhea" id="RHEA-COMP:12313"/>
        <dbReference type="Rhea" id="RHEA-COMP:12315"/>
        <dbReference type="ChEBI" id="CHEBI:15377"/>
        <dbReference type="ChEBI" id="CHEBI:16044"/>
        <dbReference type="ChEBI" id="CHEBI:29950"/>
        <dbReference type="ChEBI" id="CHEBI:44120"/>
        <dbReference type="ChEBI" id="CHEBI:50058"/>
        <dbReference type="EC" id="1.8.4.11"/>
    </reaction>
</comment>
<dbReference type="SUPFAM" id="SSF55068">
    <property type="entry name" value="Peptide methionine sulfoxide reductase"/>
    <property type="match status" value="1"/>
</dbReference>
<dbReference type="Gene3D" id="3.30.1060.10">
    <property type="entry name" value="Peptide methionine sulphoxide reductase MsrA"/>
    <property type="match status" value="1"/>
</dbReference>
<dbReference type="AlphaFoldDB" id="A0A520MRS4"/>
<gene>
    <name evidence="5 7" type="primary">msrA</name>
    <name evidence="7" type="ORF">EVA99_02735</name>
</gene>
<dbReference type="GO" id="GO:0034599">
    <property type="term" value="P:cellular response to oxidative stress"/>
    <property type="evidence" value="ECO:0007669"/>
    <property type="project" value="TreeGrafter"/>
</dbReference>
<dbReference type="InterPro" id="IPR036509">
    <property type="entry name" value="Met_Sox_Rdtase_MsrA_sf"/>
</dbReference>
<proteinExistence type="inferred from homology"/>